<feature type="region of interest" description="Disordered" evidence="1">
    <location>
        <begin position="52"/>
        <end position="80"/>
    </location>
</feature>
<organism evidence="3 4">
    <name type="scientific">Dermatophagoides farinae</name>
    <name type="common">American house dust mite</name>
    <dbReference type="NCBI Taxonomy" id="6954"/>
    <lineage>
        <taxon>Eukaryota</taxon>
        <taxon>Metazoa</taxon>
        <taxon>Ecdysozoa</taxon>
        <taxon>Arthropoda</taxon>
        <taxon>Chelicerata</taxon>
        <taxon>Arachnida</taxon>
        <taxon>Acari</taxon>
        <taxon>Acariformes</taxon>
        <taxon>Sarcoptiformes</taxon>
        <taxon>Astigmata</taxon>
        <taxon>Psoroptidia</taxon>
        <taxon>Analgoidea</taxon>
        <taxon>Pyroglyphidae</taxon>
        <taxon>Dermatophagoidinae</taxon>
        <taxon>Dermatophagoides</taxon>
    </lineage>
</organism>
<dbReference type="EMBL" id="SDOV01000010">
    <property type="protein sequence ID" value="KAH7636551.1"/>
    <property type="molecule type" value="Genomic_DNA"/>
</dbReference>
<name>A0A922LAR4_DERFA</name>
<keyword evidence="4" id="KW-1185">Reference proteome</keyword>
<reference evidence="2" key="3">
    <citation type="journal article" date="2021" name="World Allergy Organ. J.">
        <title>Chromosome-level assembly of Dermatophagoides farinae genome and transcriptome reveals two novel allergens Der f 37 and Der f 39.</title>
        <authorList>
            <person name="Chen J."/>
            <person name="Cai Z."/>
            <person name="Fan D."/>
            <person name="Hu J."/>
            <person name="Hou Y."/>
            <person name="He Y."/>
            <person name="Zhang Z."/>
            <person name="Zhao Z."/>
            <person name="Gao P."/>
            <person name="Hu W."/>
            <person name="Sun J."/>
            <person name="Li J."/>
            <person name="Ji K."/>
        </authorList>
    </citation>
    <scope>NUCLEOTIDE SEQUENCE</scope>
    <source>
        <strain evidence="2">JKM2019</strain>
    </source>
</reference>
<dbReference type="EMBL" id="ASGP02000001">
    <property type="protein sequence ID" value="KAH9528638.1"/>
    <property type="molecule type" value="Genomic_DNA"/>
</dbReference>
<reference evidence="2" key="2">
    <citation type="submission" date="2020-06" db="EMBL/GenBank/DDBJ databases">
        <authorList>
            <person name="Ji K."/>
            <person name="Li J."/>
        </authorList>
    </citation>
    <scope>NUCLEOTIDE SEQUENCE</scope>
    <source>
        <strain evidence="2">JKM2019</strain>
        <tissue evidence="2">Whole body</tissue>
    </source>
</reference>
<dbReference type="Proteomes" id="UP000828236">
    <property type="component" value="Unassembled WGS sequence"/>
</dbReference>
<evidence type="ECO:0000313" key="4">
    <source>
        <dbReference type="Proteomes" id="UP000790347"/>
    </source>
</evidence>
<feature type="region of interest" description="Disordered" evidence="1">
    <location>
        <begin position="193"/>
        <end position="228"/>
    </location>
</feature>
<feature type="compositionally biased region" description="Low complexity" evidence="1">
    <location>
        <begin position="193"/>
        <end position="227"/>
    </location>
</feature>
<comment type="caution">
    <text evidence="3">The sequence shown here is derived from an EMBL/GenBank/DDBJ whole genome shotgun (WGS) entry which is preliminary data.</text>
</comment>
<feature type="region of interest" description="Disordered" evidence="1">
    <location>
        <begin position="373"/>
        <end position="504"/>
    </location>
</feature>
<evidence type="ECO:0000256" key="1">
    <source>
        <dbReference type="SAM" id="MobiDB-lite"/>
    </source>
</evidence>
<accession>A0A922LAR4</accession>
<dbReference type="Proteomes" id="UP000790347">
    <property type="component" value="Unassembled WGS sequence"/>
</dbReference>
<evidence type="ECO:0000313" key="2">
    <source>
        <dbReference type="EMBL" id="KAH7636551.1"/>
    </source>
</evidence>
<dbReference type="AlphaFoldDB" id="A0A922LAR4"/>
<protein>
    <submittedName>
        <fullName evidence="3">Uncharacterized protein</fullName>
    </submittedName>
</protein>
<feature type="compositionally biased region" description="Basic and acidic residues" evidence="1">
    <location>
        <begin position="482"/>
        <end position="497"/>
    </location>
</feature>
<proteinExistence type="predicted"/>
<gene>
    <name evidence="3" type="ORF">DERF_002560</name>
    <name evidence="2" type="ORF">HUG17_10521</name>
</gene>
<feature type="compositionally biased region" description="Basic and acidic residues" evidence="1">
    <location>
        <begin position="407"/>
        <end position="417"/>
    </location>
</feature>
<evidence type="ECO:0000313" key="3">
    <source>
        <dbReference type="EMBL" id="KAH9528638.1"/>
    </source>
</evidence>
<feature type="compositionally biased region" description="Low complexity" evidence="1">
    <location>
        <begin position="52"/>
        <end position="75"/>
    </location>
</feature>
<reference evidence="3" key="1">
    <citation type="submission" date="2013-05" db="EMBL/GenBank/DDBJ databases">
        <authorList>
            <person name="Yim A.K.Y."/>
            <person name="Chan T.F."/>
            <person name="Ji K.M."/>
            <person name="Liu X.Y."/>
            <person name="Zhou J.W."/>
            <person name="Li R.Q."/>
            <person name="Yang K.Y."/>
            <person name="Li J."/>
            <person name="Li M."/>
            <person name="Law P.T.W."/>
            <person name="Wu Y.L."/>
            <person name="Cai Z.L."/>
            <person name="Qin H."/>
            <person name="Bao Y."/>
            <person name="Leung R.K.K."/>
            <person name="Ng P.K.S."/>
            <person name="Zou J."/>
            <person name="Zhong X.J."/>
            <person name="Ran P.X."/>
            <person name="Zhong N.S."/>
            <person name="Liu Z.G."/>
            <person name="Tsui S.K.W."/>
        </authorList>
    </citation>
    <scope>NUCLEOTIDE SEQUENCE</scope>
    <source>
        <strain evidence="3">Derf</strain>
        <tissue evidence="3">Whole organism</tissue>
    </source>
</reference>
<sequence length="504" mass="55482">MMETTTRRRASGSNLPINYAVAQEETDLLAGGTNSNLVSRSPSQSLLAQLSSSPYGWTGSSRSTSPTPPTMLSGSLRRVPSGTNTTVGGTGRFIPQQSLQSLVKSFINKVSRGTQTDWDNNNDNDFDDQISIASLTSGFSAFENENFTRSRLKLFLNDSQYQNNINDDKNNIDETEFVEELQKLRDQIDGRFKFSFSSSQPGSRSVSRQTSRPTSRPRSPTTTTTTTNAAKVFDLEVDQNLEEFGQKLATCDQAIETDSCCLMDKSTQADFGPQQQQQQQTSNSSFFSFFSSGQPTTTTATTTMTTPTESFNVAIQTDLNPEHLCPLCKHELSDNDCQSNGNLLTKSQLLDTAISTSDMNNNSMMIVDDKKSIDHSTQADMKGDSTLLSNNDDGDENQEQKQGSNFDDDKDKDKNKQIEPPIAAKRKTANNTTKGVSVGSGHFYRGEKKSAQNHYVNSNGTTNGVMMKNNSSGRMRIITSNDDDKDKTKMKSTDHVRPKCCSIS</sequence>
<reference evidence="3" key="4">
    <citation type="journal article" date="2022" name="Res Sq">
        <title>Comparative Genomics Reveals Insights into the Divergent Evolution of Astigmatic Mites and Household Pest Adaptations.</title>
        <authorList>
            <person name="Xiong Q."/>
            <person name="Wan A.T.-Y."/>
            <person name="Liu X.-Y."/>
            <person name="Fung C.S.-H."/>
            <person name="Xiao X."/>
            <person name="Malainual N."/>
            <person name="Hou J."/>
            <person name="Wang L."/>
            <person name="Wang M."/>
            <person name="Yang K."/>
            <person name="Cui Y."/>
            <person name="Leung E."/>
            <person name="Nong W."/>
            <person name="Shin S.-K."/>
            <person name="Au S."/>
            <person name="Jeong K.Y."/>
            <person name="Chew F.T."/>
            <person name="Hui J."/>
            <person name="Leung T.F."/>
            <person name="Tungtrongchitr A."/>
            <person name="Zhong N."/>
            <person name="Liu Z."/>
            <person name="Tsui S."/>
        </authorList>
    </citation>
    <scope>NUCLEOTIDE SEQUENCE</scope>
    <source>
        <strain evidence="3">Derf</strain>
        <tissue evidence="3">Whole organism</tissue>
    </source>
</reference>
<feature type="compositionally biased region" description="Polar residues" evidence="1">
    <location>
        <begin position="452"/>
        <end position="473"/>
    </location>
</feature>